<dbReference type="PROSITE" id="PS50156">
    <property type="entry name" value="SSD"/>
    <property type="match status" value="2"/>
</dbReference>
<feature type="transmembrane region" description="Helical" evidence="7">
    <location>
        <begin position="618"/>
        <end position="638"/>
    </location>
</feature>
<keyword evidence="5 7" id="KW-1133">Transmembrane helix</keyword>
<feature type="transmembrane region" description="Helical" evidence="7">
    <location>
        <begin position="250"/>
        <end position="270"/>
    </location>
</feature>
<feature type="transmembrane region" description="Helical" evidence="7">
    <location>
        <begin position="296"/>
        <end position="315"/>
    </location>
</feature>
<evidence type="ECO:0000313" key="10">
    <source>
        <dbReference type="Proteomes" id="UP000786183"/>
    </source>
</evidence>
<dbReference type="InterPro" id="IPR000731">
    <property type="entry name" value="SSD"/>
</dbReference>
<protein>
    <submittedName>
        <fullName evidence="9">RND family transporter</fullName>
    </submittedName>
</protein>
<organism evidence="9 10">
    <name type="scientific">Campylobacter canadensis</name>
    <dbReference type="NCBI Taxonomy" id="449520"/>
    <lineage>
        <taxon>Bacteria</taxon>
        <taxon>Pseudomonadati</taxon>
        <taxon>Campylobacterota</taxon>
        <taxon>Epsilonproteobacteria</taxon>
        <taxon>Campylobacterales</taxon>
        <taxon>Campylobacteraceae</taxon>
        <taxon>Campylobacter</taxon>
    </lineage>
</organism>
<keyword evidence="3" id="KW-1003">Cell membrane</keyword>
<proteinExistence type="inferred from homology"/>
<dbReference type="SUPFAM" id="SSF82866">
    <property type="entry name" value="Multidrug efflux transporter AcrB transmembrane domain"/>
    <property type="match status" value="2"/>
</dbReference>
<keyword evidence="10" id="KW-1185">Reference proteome</keyword>
<dbReference type="Proteomes" id="UP000786183">
    <property type="component" value="Unassembled WGS sequence"/>
</dbReference>
<feature type="transmembrane region" description="Helical" evidence="7">
    <location>
        <begin position="715"/>
        <end position="745"/>
    </location>
</feature>
<keyword evidence="6 7" id="KW-0472">Membrane</keyword>
<comment type="similarity">
    <text evidence="2">Belongs to the resistance-nodulation-cell division (RND) (TC 2.A.6) family. MmpL subfamily.</text>
</comment>
<evidence type="ECO:0000256" key="2">
    <source>
        <dbReference type="ARBA" id="ARBA00010157"/>
    </source>
</evidence>
<evidence type="ECO:0000256" key="5">
    <source>
        <dbReference type="ARBA" id="ARBA00022989"/>
    </source>
</evidence>
<sequence length="759" mass="86262">MQKIITFLINKAKNVFYLSLFICLLFSFFAFKIQIEAKSTSFFLENDKDLIKFNKSIQTFGEQDFLVLAYKNNDSVFTQKNIDFLKKIKNELEQIKGVDSTLSILNAPLFLNDEKNILAGANIKKAQEEIMQNNFYVSNIISKDLKVADFLIYSKNPNAILSDLRLLAEQNGLILGGISVIADDMVSYVKSDLKYYGIGLVILLSLAVFIFFRSYYFVFICMFICLISLFTSTGILYLLDYKITVISSNYVALVLIITISVVIHLLSHFAELQNYNLFSDRKQKIRHTLLAKAKPSFYAILTTVVGFLSLVFSGIKPISELGVMMSIGICISLLLAYLFLPYLLLVKQDLSSVYFSKKTKFLAFCANTAIYHRKIIYFICVLVVFSACILIPKLSAENSFVNYFKDSSEIKKGLLLIDENLGGTLPLDVIISFKNDNNSSLEDDELSEFEAEFNNNKYYLTPEKISIISKIQDYLKNNKYIGSSLSLASLSEFAKNINNNKELDTFLMNALLNNLDEDTKKQIIYPYYNEKTKEFRIALRIIDSSKELRRAEFIKELKSDLSKIAKENNLNIELSGVMILYNNMLASLISSQIDTLNVVVLSIFVLFLIIFKNIRFSIIGILANVIPLSLLFTIIAFFDLKLDLMSITIAAISIGIGVDDIIHYVHRFKQEIKQNSLEKAIIKSHQSIGSALYFTTCTICLGFCLMVSSNFIPTIYFGLLTLMVMILLLSGSLFLLPSLIITFYFKGYFKNESKEGRQK</sequence>
<feature type="transmembrane region" description="Helical" evidence="7">
    <location>
        <begin position="217"/>
        <end position="238"/>
    </location>
</feature>
<feature type="transmembrane region" description="Helical" evidence="7">
    <location>
        <begin position="193"/>
        <end position="211"/>
    </location>
</feature>
<feature type="domain" description="SSD" evidence="8">
    <location>
        <begin position="222"/>
        <end position="346"/>
    </location>
</feature>
<evidence type="ECO:0000256" key="6">
    <source>
        <dbReference type="ARBA" id="ARBA00023136"/>
    </source>
</evidence>
<dbReference type="Gene3D" id="1.20.1640.10">
    <property type="entry name" value="Multidrug efflux transporter AcrB transmembrane domain"/>
    <property type="match status" value="2"/>
</dbReference>
<dbReference type="InterPro" id="IPR004869">
    <property type="entry name" value="MMPL_dom"/>
</dbReference>
<feature type="transmembrane region" description="Helical" evidence="7">
    <location>
        <begin position="687"/>
        <end position="709"/>
    </location>
</feature>
<feature type="transmembrane region" description="Helical" evidence="7">
    <location>
        <begin position="644"/>
        <end position="666"/>
    </location>
</feature>
<evidence type="ECO:0000256" key="4">
    <source>
        <dbReference type="ARBA" id="ARBA00022692"/>
    </source>
</evidence>
<reference evidence="9 10" key="1">
    <citation type="submission" date="2020-07" db="EMBL/GenBank/DDBJ databases">
        <title>Transfer of Campylobacter canadensis to the novel genus Avispirillum gen. nov., that also includes two novel species recovered from migratory waterfowl: Avispirillum anseris sp. nov. and Avispirillum brantae sp. nov.</title>
        <authorList>
            <person name="Miller W.G."/>
            <person name="Chapman M.H."/>
            <person name="Yee E."/>
            <person name="Inglis G.D."/>
        </authorList>
    </citation>
    <scope>NUCLEOTIDE SEQUENCE [LARGE SCALE GENOMIC DNA]</scope>
    <source>
        <strain evidence="9 10">L283</strain>
    </source>
</reference>
<dbReference type="EMBL" id="JACGBB010000019">
    <property type="protein sequence ID" value="MBZ7987925.1"/>
    <property type="molecule type" value="Genomic_DNA"/>
</dbReference>
<dbReference type="PANTHER" id="PTHR33406:SF6">
    <property type="entry name" value="MEMBRANE PROTEIN YDGH-RELATED"/>
    <property type="match status" value="1"/>
</dbReference>
<dbReference type="Pfam" id="PF03176">
    <property type="entry name" value="MMPL"/>
    <property type="match status" value="2"/>
</dbReference>
<gene>
    <name evidence="9" type="ORF">AVCANL283_07435</name>
</gene>
<evidence type="ECO:0000256" key="3">
    <source>
        <dbReference type="ARBA" id="ARBA00022475"/>
    </source>
</evidence>
<name>A0ABS7WT16_9BACT</name>
<evidence type="ECO:0000256" key="1">
    <source>
        <dbReference type="ARBA" id="ARBA00004651"/>
    </source>
</evidence>
<evidence type="ECO:0000256" key="7">
    <source>
        <dbReference type="SAM" id="Phobius"/>
    </source>
</evidence>
<feature type="transmembrane region" description="Helical" evidence="7">
    <location>
        <begin position="15"/>
        <end position="33"/>
    </location>
</feature>
<comment type="caution">
    <text evidence="9">The sequence shown here is derived from an EMBL/GenBank/DDBJ whole genome shotgun (WGS) entry which is preliminary data.</text>
</comment>
<dbReference type="RefSeq" id="WP_172232867.1">
    <property type="nucleotide sequence ID" value="NZ_CP035946.1"/>
</dbReference>
<feature type="domain" description="SSD" evidence="8">
    <location>
        <begin position="616"/>
        <end position="742"/>
    </location>
</feature>
<dbReference type="PANTHER" id="PTHR33406">
    <property type="entry name" value="MEMBRANE PROTEIN MJ1562-RELATED"/>
    <property type="match status" value="1"/>
</dbReference>
<accession>A0ABS7WT16</accession>
<evidence type="ECO:0000259" key="8">
    <source>
        <dbReference type="PROSITE" id="PS50156"/>
    </source>
</evidence>
<comment type="subcellular location">
    <subcellularLocation>
        <location evidence="1">Cell membrane</location>
        <topology evidence="1">Multi-pass membrane protein</topology>
    </subcellularLocation>
</comment>
<evidence type="ECO:0000313" key="9">
    <source>
        <dbReference type="EMBL" id="MBZ7987925.1"/>
    </source>
</evidence>
<keyword evidence="4 7" id="KW-0812">Transmembrane</keyword>
<dbReference type="InterPro" id="IPR050545">
    <property type="entry name" value="Mycobact_MmpL"/>
</dbReference>
<feature type="transmembrane region" description="Helical" evidence="7">
    <location>
        <begin position="595"/>
        <end position="611"/>
    </location>
</feature>
<feature type="transmembrane region" description="Helical" evidence="7">
    <location>
        <begin position="375"/>
        <end position="395"/>
    </location>
</feature>
<feature type="transmembrane region" description="Helical" evidence="7">
    <location>
        <begin position="322"/>
        <end position="344"/>
    </location>
</feature>